<name>A0AB37HCJ7_9BACI</name>
<evidence type="ECO:0000313" key="3">
    <source>
        <dbReference type="Proteomes" id="UP000595512"/>
    </source>
</evidence>
<dbReference type="Proteomes" id="UP000595512">
    <property type="component" value="Chromosome"/>
</dbReference>
<gene>
    <name evidence="2" type="ORF">JGZ69_22370</name>
</gene>
<evidence type="ECO:0000256" key="1">
    <source>
        <dbReference type="SAM" id="Phobius"/>
    </source>
</evidence>
<feature type="transmembrane region" description="Helical" evidence="1">
    <location>
        <begin position="170"/>
        <end position="190"/>
    </location>
</feature>
<reference evidence="2 3" key="1">
    <citation type="submission" date="2020-12" db="EMBL/GenBank/DDBJ databases">
        <title>Taxonomic evaluation of the Bacillus sporothermodurans group of bacteria based on whole genome sequences.</title>
        <authorList>
            <person name="Fiedler G."/>
            <person name="Herbstmann A.-D."/>
            <person name="Doll E."/>
            <person name="Wenning M."/>
            <person name="Brinks E."/>
            <person name="Kabisch J."/>
            <person name="Breitenwieser F."/>
            <person name="Lappann M."/>
            <person name="Boehnlein C."/>
            <person name="Franz C."/>
        </authorList>
    </citation>
    <scope>NUCLEOTIDE SEQUENCE [LARGE SCALE GENOMIC DNA]</scope>
    <source>
        <strain evidence="2 3">DSM 10599</strain>
    </source>
</reference>
<dbReference type="KEGG" id="hspo:JGZ69_22370"/>
<dbReference type="EMBL" id="CP066701">
    <property type="protein sequence ID" value="QQX25392.1"/>
    <property type="molecule type" value="Genomic_DNA"/>
</dbReference>
<keyword evidence="1" id="KW-1133">Transmembrane helix</keyword>
<organism evidence="2 3">
    <name type="scientific">Heyndrickxia sporothermodurans</name>
    <dbReference type="NCBI Taxonomy" id="46224"/>
    <lineage>
        <taxon>Bacteria</taxon>
        <taxon>Bacillati</taxon>
        <taxon>Bacillota</taxon>
        <taxon>Bacilli</taxon>
        <taxon>Bacillales</taxon>
        <taxon>Bacillaceae</taxon>
        <taxon>Heyndrickxia</taxon>
    </lineage>
</organism>
<keyword evidence="1" id="KW-0812">Transmembrane</keyword>
<dbReference type="AlphaFoldDB" id="A0AB37HCJ7"/>
<evidence type="ECO:0000313" key="2">
    <source>
        <dbReference type="EMBL" id="QQX25392.1"/>
    </source>
</evidence>
<accession>A0AB37HCJ7</accession>
<proteinExistence type="predicted"/>
<protein>
    <submittedName>
        <fullName evidence="2">Uncharacterized protein</fullName>
    </submittedName>
</protein>
<feature type="transmembrane region" description="Helical" evidence="1">
    <location>
        <begin position="60"/>
        <end position="84"/>
    </location>
</feature>
<feature type="transmembrane region" description="Helical" evidence="1">
    <location>
        <begin position="96"/>
        <end position="117"/>
    </location>
</feature>
<feature type="transmembrane region" description="Helical" evidence="1">
    <location>
        <begin position="129"/>
        <end position="149"/>
    </location>
</feature>
<keyword evidence="1" id="KW-0472">Membrane</keyword>
<dbReference type="RefSeq" id="WP_202299761.1">
    <property type="nucleotide sequence ID" value="NZ_CP066701.1"/>
</dbReference>
<sequence>MRQLTEKDFIDYKDTILKGRLRISGMRSYLFGLFAFSGIAVGVSYSVANANTIGWNNLSAGWHTIFFIEAVLFAIHALILLLCWANNSFNQKILSLAVVLLTYKTAFDPFLAMSMFFKDRGVFDSYMPFTLLIIGIGLIIHVIVLIKWIKDLSPKKERNKDTNSKDKKKTKIKVWLPVLLVLVALSSIIVKNNLLGDFELMYGLFIFTVLYIALLIGVCEFIIAAYCIFRFPSFSVNPPPKQLYVKGKKRKRKRKR</sequence>
<feature type="transmembrane region" description="Helical" evidence="1">
    <location>
        <begin position="28"/>
        <end position="48"/>
    </location>
</feature>
<feature type="transmembrane region" description="Helical" evidence="1">
    <location>
        <begin position="202"/>
        <end position="229"/>
    </location>
</feature>